<protein>
    <recommendedName>
        <fullName evidence="5 6">N5-carboxyaminoimidazole ribonucleotide synthase</fullName>
        <shortName evidence="5 6">N5-CAIR synthase</shortName>
        <ecNumber evidence="5 6">6.3.4.18</ecNumber>
    </recommendedName>
    <alternativeName>
        <fullName evidence="5 6">5-(carboxyamino)imidazole ribonucleotide synthetase</fullName>
    </alternativeName>
</protein>
<feature type="binding site" evidence="5">
    <location>
        <begin position="173"/>
        <end position="176"/>
    </location>
    <ligand>
        <name>ATP</name>
        <dbReference type="ChEBI" id="CHEBI:30616"/>
    </ligand>
</feature>
<dbReference type="FunFam" id="3.30.1490.20:FF:000015">
    <property type="entry name" value="N5-carboxyaminoimidazole ribonucleotide synthase"/>
    <property type="match status" value="1"/>
</dbReference>
<evidence type="ECO:0000256" key="4">
    <source>
        <dbReference type="ARBA" id="ARBA00022840"/>
    </source>
</evidence>
<comment type="similarity">
    <text evidence="5 6">Belongs to the PurK/PurT family.</text>
</comment>
<dbReference type="SUPFAM" id="SSF56059">
    <property type="entry name" value="Glutathione synthetase ATP-binding domain-like"/>
    <property type="match status" value="1"/>
</dbReference>
<organism evidence="8 9">
    <name type="scientific">Candidatus Tenderia electrophaga</name>
    <dbReference type="NCBI Taxonomy" id="1748243"/>
    <lineage>
        <taxon>Bacteria</taxon>
        <taxon>Pseudomonadati</taxon>
        <taxon>Pseudomonadota</taxon>
        <taxon>Gammaproteobacteria</taxon>
        <taxon>Candidatus Tenderiales</taxon>
        <taxon>Candidatus Tenderiaceae</taxon>
        <taxon>Candidatus Tenderia</taxon>
    </lineage>
</organism>
<dbReference type="KEGG" id="tee:Tel_02190"/>
<comment type="function">
    <text evidence="6">Catalyzes the ATP-dependent conversion of 5-aminoimidazole ribonucleotide (AIR) and HCO(3)- to N5-carboxyaminoimidazole ribonucleotide (N5-CAIR).</text>
</comment>
<evidence type="ECO:0000256" key="5">
    <source>
        <dbReference type="HAMAP-Rule" id="MF_01928"/>
    </source>
</evidence>
<dbReference type="GO" id="GO:0005829">
    <property type="term" value="C:cytosol"/>
    <property type="evidence" value="ECO:0007669"/>
    <property type="project" value="TreeGrafter"/>
</dbReference>
<dbReference type="Proteomes" id="UP000055136">
    <property type="component" value="Chromosome"/>
</dbReference>
<evidence type="ECO:0000256" key="6">
    <source>
        <dbReference type="RuleBase" id="RU361200"/>
    </source>
</evidence>
<comment type="pathway">
    <text evidence="5 6">Purine metabolism; IMP biosynthesis via de novo pathway; 5-amino-1-(5-phospho-D-ribosyl)imidazole-4-carboxylate from 5-amino-1-(5-phospho-D-ribosyl)imidazole (N5-CAIR route): step 1/2.</text>
</comment>
<dbReference type="Pfam" id="PF17769">
    <property type="entry name" value="PurK_C"/>
    <property type="match status" value="1"/>
</dbReference>
<dbReference type="PANTHER" id="PTHR11609">
    <property type="entry name" value="PURINE BIOSYNTHESIS PROTEIN 6/7, PUR6/7"/>
    <property type="match status" value="1"/>
</dbReference>
<feature type="binding site" evidence="5">
    <location>
        <position position="181"/>
    </location>
    <ligand>
        <name>ATP</name>
        <dbReference type="ChEBI" id="CHEBI:30616"/>
    </ligand>
</feature>
<dbReference type="InterPro" id="IPR054350">
    <property type="entry name" value="PurT/PurK_preATP-grasp"/>
</dbReference>
<evidence type="ECO:0000256" key="2">
    <source>
        <dbReference type="ARBA" id="ARBA00022741"/>
    </source>
</evidence>
<keyword evidence="2 5" id="KW-0547">Nucleotide-binding</keyword>
<dbReference type="Pfam" id="PF02222">
    <property type="entry name" value="ATP-grasp"/>
    <property type="match status" value="1"/>
</dbReference>
<dbReference type="GO" id="GO:0004638">
    <property type="term" value="F:phosphoribosylaminoimidazole carboxylase activity"/>
    <property type="evidence" value="ECO:0007669"/>
    <property type="project" value="InterPro"/>
</dbReference>
<dbReference type="NCBIfam" id="TIGR01161">
    <property type="entry name" value="purK"/>
    <property type="match status" value="1"/>
</dbReference>
<proteinExistence type="inferred from homology"/>
<comment type="function">
    <text evidence="5">Catalyzes the ATP-dependent conversion of 5-aminoimidazole ribonucleotide (AIR) and HCO(3)(-) to N5-carboxyaminoimidazole ribonucleotide (N5-CAIR).</text>
</comment>
<dbReference type="EMBL" id="CP013099">
    <property type="protein sequence ID" value="ALP52043.1"/>
    <property type="molecule type" value="Genomic_DNA"/>
</dbReference>
<comment type="catalytic activity">
    <reaction evidence="5 6">
        <text>5-amino-1-(5-phospho-beta-D-ribosyl)imidazole + hydrogencarbonate + ATP = 5-carboxyamino-1-(5-phospho-D-ribosyl)imidazole + ADP + phosphate + 2 H(+)</text>
        <dbReference type="Rhea" id="RHEA:19317"/>
        <dbReference type="ChEBI" id="CHEBI:15378"/>
        <dbReference type="ChEBI" id="CHEBI:17544"/>
        <dbReference type="ChEBI" id="CHEBI:30616"/>
        <dbReference type="ChEBI" id="CHEBI:43474"/>
        <dbReference type="ChEBI" id="CHEBI:58730"/>
        <dbReference type="ChEBI" id="CHEBI:137981"/>
        <dbReference type="ChEBI" id="CHEBI:456216"/>
        <dbReference type="EC" id="6.3.4.18"/>
    </reaction>
</comment>
<dbReference type="GO" id="GO:0034028">
    <property type="term" value="F:5-(carboxyamino)imidazole ribonucleotide synthase activity"/>
    <property type="evidence" value="ECO:0007669"/>
    <property type="project" value="UniProtKB-UniRule"/>
</dbReference>
<dbReference type="InterPro" id="IPR011054">
    <property type="entry name" value="Rudment_hybrid_motif"/>
</dbReference>
<evidence type="ECO:0000256" key="1">
    <source>
        <dbReference type="ARBA" id="ARBA00022598"/>
    </source>
</evidence>
<gene>
    <name evidence="5 6" type="primary">purK</name>
    <name evidence="8" type="ORF">Tel_02190</name>
</gene>
<dbReference type="SUPFAM" id="SSF52440">
    <property type="entry name" value="PreATP-grasp domain"/>
    <property type="match status" value="1"/>
</dbReference>
<evidence type="ECO:0000256" key="3">
    <source>
        <dbReference type="ARBA" id="ARBA00022755"/>
    </source>
</evidence>
<dbReference type="HAMAP" id="MF_01928">
    <property type="entry name" value="PurK"/>
    <property type="match status" value="1"/>
</dbReference>
<keyword evidence="3 5" id="KW-0658">Purine biosynthesis</keyword>
<dbReference type="STRING" id="1748243.Tel_02190"/>
<feature type="binding site" evidence="5">
    <location>
        <begin position="143"/>
        <end position="149"/>
    </location>
    <ligand>
        <name>ATP</name>
        <dbReference type="ChEBI" id="CHEBI:30616"/>
    </ligand>
</feature>
<feature type="binding site" evidence="5">
    <location>
        <begin position="255"/>
        <end position="256"/>
    </location>
    <ligand>
        <name>ATP</name>
        <dbReference type="ChEBI" id="CHEBI:30616"/>
    </ligand>
</feature>
<dbReference type="FunFam" id="3.30.470.20:FF:000029">
    <property type="entry name" value="N5-carboxyaminoimidazole ribonucleotide synthase"/>
    <property type="match status" value="1"/>
</dbReference>
<dbReference type="InterPro" id="IPR040686">
    <property type="entry name" value="PurK_C"/>
</dbReference>
<dbReference type="FunFam" id="3.40.50.20:FF:000016">
    <property type="entry name" value="N5-carboxyaminoimidazole ribonucleotide synthase"/>
    <property type="match status" value="1"/>
</dbReference>
<sequence length="360" mass="38513">MVVGILGGGQLARMLALAGYPLGLNFIVLDPAPDVCAAPVAEHMQGDYDDQALLAELAQQADIVTYEFENVPAQAVAYLADKVAVYPPPQALAAAQDRLNEKTLFRRLGVDTPDFVAVNSLEELQQAMDQVGWPAVVKTRTQGYDGKGQAILKRPDDLAPAWQSLGGVPAIVEAFVPFAREVSIIAVRSTTAEVVCYPLTENSHRDGVLRLSIARPDDPMQGQAASYAARLMKELDYVGVLALELFQADNRLLANEFAPRVHNSGHWTQDGAATCQFENHLRAVLGLPLGSTDAVGHSAMVNLVGTIPAQADVLVNSHAHLHLYGKAPRPGRKVGHINLCAESRAALEAGLKRVLALAGE</sequence>
<evidence type="ECO:0000259" key="7">
    <source>
        <dbReference type="PROSITE" id="PS50975"/>
    </source>
</evidence>
<dbReference type="UniPathway" id="UPA00074">
    <property type="reaction ID" value="UER00942"/>
</dbReference>
<name>A0A0S2TA63_9GAMM</name>
<dbReference type="InterPro" id="IPR003135">
    <property type="entry name" value="ATP-grasp_carboxylate-amine"/>
</dbReference>
<dbReference type="PANTHER" id="PTHR11609:SF5">
    <property type="entry name" value="PHOSPHORIBOSYLAMINOIMIDAZOLE CARBOXYLASE"/>
    <property type="match status" value="1"/>
</dbReference>
<accession>A0A0S2TA63</accession>
<dbReference type="NCBIfam" id="NF004679">
    <property type="entry name" value="PRK06019.1-5"/>
    <property type="match status" value="1"/>
</dbReference>
<dbReference type="InterPro" id="IPR005875">
    <property type="entry name" value="PurK"/>
</dbReference>
<dbReference type="AlphaFoldDB" id="A0A0S2TA63"/>
<feature type="binding site" evidence="5">
    <location>
        <position position="138"/>
    </location>
    <ligand>
        <name>ATP</name>
        <dbReference type="ChEBI" id="CHEBI:30616"/>
    </ligand>
</feature>
<dbReference type="Gene3D" id="3.30.1490.20">
    <property type="entry name" value="ATP-grasp fold, A domain"/>
    <property type="match status" value="1"/>
</dbReference>
<dbReference type="InterPro" id="IPR016185">
    <property type="entry name" value="PreATP-grasp_dom_sf"/>
</dbReference>
<dbReference type="Gene3D" id="3.40.50.20">
    <property type="match status" value="1"/>
</dbReference>
<evidence type="ECO:0000313" key="9">
    <source>
        <dbReference type="Proteomes" id="UP000055136"/>
    </source>
</evidence>
<keyword evidence="4 5" id="KW-0067">ATP-binding</keyword>
<feature type="binding site" evidence="5">
    <location>
        <position position="204"/>
    </location>
    <ligand>
        <name>ATP</name>
        <dbReference type="ChEBI" id="CHEBI:30616"/>
    </ligand>
</feature>
<dbReference type="Gene3D" id="3.30.470.20">
    <property type="entry name" value="ATP-grasp fold, B domain"/>
    <property type="match status" value="1"/>
</dbReference>
<feature type="binding site" evidence="5">
    <location>
        <position position="98"/>
    </location>
    <ligand>
        <name>ATP</name>
        <dbReference type="ChEBI" id="CHEBI:30616"/>
    </ligand>
</feature>
<evidence type="ECO:0000313" key="8">
    <source>
        <dbReference type="EMBL" id="ALP52043.1"/>
    </source>
</evidence>
<dbReference type="GO" id="GO:0006189">
    <property type="term" value="P:'de novo' IMP biosynthetic process"/>
    <property type="evidence" value="ECO:0007669"/>
    <property type="project" value="UniProtKB-UniRule"/>
</dbReference>
<dbReference type="PROSITE" id="PS50975">
    <property type="entry name" value="ATP_GRASP"/>
    <property type="match status" value="1"/>
</dbReference>
<keyword evidence="1 5" id="KW-0436">Ligase</keyword>
<dbReference type="EC" id="6.3.4.18" evidence="5 6"/>
<dbReference type="SUPFAM" id="SSF51246">
    <property type="entry name" value="Rudiment single hybrid motif"/>
    <property type="match status" value="1"/>
</dbReference>
<feature type="domain" description="ATP-grasp" evidence="7">
    <location>
        <begin position="102"/>
        <end position="285"/>
    </location>
</feature>
<comment type="subunit">
    <text evidence="5 6">Homodimer.</text>
</comment>
<dbReference type="GO" id="GO:0005524">
    <property type="term" value="F:ATP binding"/>
    <property type="evidence" value="ECO:0007669"/>
    <property type="project" value="UniProtKB-UniRule"/>
</dbReference>
<dbReference type="InterPro" id="IPR013815">
    <property type="entry name" value="ATP_grasp_subdomain_1"/>
</dbReference>
<dbReference type="GO" id="GO:0046872">
    <property type="term" value="F:metal ion binding"/>
    <property type="evidence" value="ECO:0007669"/>
    <property type="project" value="InterPro"/>
</dbReference>
<dbReference type="InterPro" id="IPR011761">
    <property type="entry name" value="ATP-grasp"/>
</dbReference>
<dbReference type="Pfam" id="PF22660">
    <property type="entry name" value="RS_preATP-grasp-like"/>
    <property type="match status" value="1"/>
</dbReference>
<reference evidence="8" key="1">
    <citation type="submission" date="2015-10" db="EMBL/GenBank/DDBJ databases">
        <title>Description of Candidatus Tenderia electrophaga gen. nov, sp. nov., an Uncultivated Electroautotroph from a Biocathode Enrichment.</title>
        <authorList>
            <person name="Eddie B.J."/>
            <person name="Malanoski A.P."/>
            <person name="Wang Z."/>
            <person name="Hall R.J."/>
            <person name="Oh S.D."/>
            <person name="Heiner C."/>
            <person name="Lin B."/>
            <person name="Strycharz-Glaven S.M."/>
        </authorList>
    </citation>
    <scope>NUCLEOTIDE SEQUENCE [LARGE SCALE GENOMIC DNA]</scope>
    <source>
        <strain evidence="8">NRL1</strain>
    </source>
</reference>
<dbReference type="NCBIfam" id="NF004676">
    <property type="entry name" value="PRK06019.1-2"/>
    <property type="match status" value="1"/>
</dbReference>
<keyword evidence="8" id="KW-0456">Lyase</keyword>
<keyword evidence="9" id="KW-1185">Reference proteome</keyword>